<protein>
    <submittedName>
        <fullName evidence="2">Uncharacterized protein</fullName>
    </submittedName>
</protein>
<comment type="caution">
    <text evidence="2">The sequence shown here is derived from an EMBL/GenBank/DDBJ whole genome shotgun (WGS) entry which is preliminary data.</text>
</comment>
<sequence>MNVSIKMACLCAFAFGVGMASVTSAGASVLPPGYMQCVQACLQACSYGPSGCSAEQSEYCTTEACN</sequence>
<reference evidence="2 4" key="1">
    <citation type="submission" date="2014-09" db="EMBL/GenBank/DDBJ databases">
        <title>Xanthomonadaceae 3.5X direct submission.</title>
        <authorList>
            <person name="Fang T."/>
            <person name="Wang H."/>
        </authorList>
    </citation>
    <scope>NUCLEOTIDE SEQUENCE [LARGE SCALE GENOMIC DNA]</scope>
    <source>
        <strain evidence="2 4">3.5X</strain>
    </source>
</reference>
<accession>A0A099CSK3</accession>
<dbReference type="STRING" id="1543381.LF63_0113855"/>
<evidence type="ECO:0000313" key="4">
    <source>
        <dbReference type="Proteomes" id="UP000029708"/>
    </source>
</evidence>
<reference evidence="3 5" key="2">
    <citation type="submission" date="2020-08" db="EMBL/GenBank/DDBJ databases">
        <title>Genomic Encyclopedia of Type Strains, Phase IV (KMG-IV): sequencing the most valuable type-strain genomes for metagenomic binning, comparative biology and taxonomic classification.</title>
        <authorList>
            <person name="Goeker M."/>
        </authorList>
    </citation>
    <scope>NUCLEOTIDE SEQUENCE [LARGE SCALE GENOMIC DNA]</scope>
    <source>
        <strain evidence="3 5">DSM 107085</strain>
    </source>
</reference>
<dbReference type="HOGENOM" id="CLU_2863411_0_0_6"/>
<gene>
    <name evidence="3" type="ORF">HNQ86_002479</name>
    <name evidence="2" type="ORF">LF63_0113855</name>
</gene>
<feature type="signal peptide" evidence="1">
    <location>
        <begin position="1"/>
        <end position="27"/>
    </location>
</feature>
<keyword evidence="1" id="KW-0732">Signal</keyword>
<feature type="chain" id="PRO_5033215842" evidence="1">
    <location>
        <begin position="28"/>
        <end position="66"/>
    </location>
</feature>
<dbReference type="EMBL" id="JACHET010000001">
    <property type="protein sequence ID" value="MBB6185134.1"/>
    <property type="molecule type" value="Genomic_DNA"/>
</dbReference>
<evidence type="ECO:0000313" key="5">
    <source>
        <dbReference type="Proteomes" id="UP000560000"/>
    </source>
</evidence>
<dbReference type="RefSeq" id="WP_043104091.1">
    <property type="nucleotide sequence ID" value="NZ_JACHET010000001.1"/>
</dbReference>
<organism evidence="2 4">
    <name type="scientific">Oleiagrimonas soli</name>
    <dbReference type="NCBI Taxonomy" id="1543381"/>
    <lineage>
        <taxon>Bacteria</taxon>
        <taxon>Pseudomonadati</taxon>
        <taxon>Pseudomonadota</taxon>
        <taxon>Gammaproteobacteria</taxon>
        <taxon>Lysobacterales</taxon>
        <taxon>Rhodanobacteraceae</taxon>
        <taxon>Oleiagrimonas</taxon>
    </lineage>
</organism>
<evidence type="ECO:0000313" key="2">
    <source>
        <dbReference type="EMBL" id="KGI76656.1"/>
    </source>
</evidence>
<dbReference type="AlphaFoldDB" id="A0A099CSK3"/>
<dbReference type="Proteomes" id="UP000029708">
    <property type="component" value="Unassembled WGS sequence"/>
</dbReference>
<evidence type="ECO:0000313" key="3">
    <source>
        <dbReference type="EMBL" id="MBB6185134.1"/>
    </source>
</evidence>
<dbReference type="EMBL" id="JROI01000016">
    <property type="protein sequence ID" value="KGI76656.1"/>
    <property type="molecule type" value="Genomic_DNA"/>
</dbReference>
<dbReference type="Proteomes" id="UP000560000">
    <property type="component" value="Unassembled WGS sequence"/>
</dbReference>
<name>A0A099CSK3_9GAMM</name>
<keyword evidence="4" id="KW-1185">Reference proteome</keyword>
<proteinExistence type="predicted"/>
<evidence type="ECO:0000256" key="1">
    <source>
        <dbReference type="SAM" id="SignalP"/>
    </source>
</evidence>